<dbReference type="InterPro" id="IPR006379">
    <property type="entry name" value="HAD-SF_hydro_IIB"/>
</dbReference>
<name>A0A151ADU2_9EURY</name>
<accession>A0A151ADU2</accession>
<keyword evidence="4" id="KW-0460">Magnesium</keyword>
<feature type="region of interest" description="Disordered" evidence="5">
    <location>
        <begin position="265"/>
        <end position="290"/>
    </location>
</feature>
<dbReference type="InterPro" id="IPR044651">
    <property type="entry name" value="OTSB-like"/>
</dbReference>
<reference evidence="6 7" key="1">
    <citation type="submission" date="2016-02" db="EMBL/GenBank/DDBJ databases">
        <title>Genome sequence of Halalkalicoccus paucihalophilus DSM 24557.</title>
        <authorList>
            <person name="Poehlein A."/>
            <person name="Daniel R."/>
        </authorList>
    </citation>
    <scope>NUCLEOTIDE SEQUENCE [LARGE SCALE GENOMIC DNA]</scope>
    <source>
        <strain evidence="6 7">DSM 24557</strain>
    </source>
</reference>
<dbReference type="AlphaFoldDB" id="A0A151ADU2"/>
<dbReference type="PATRIC" id="fig|1008153.3.peg.2564"/>
<evidence type="ECO:0000256" key="5">
    <source>
        <dbReference type="SAM" id="MobiDB-lite"/>
    </source>
</evidence>
<dbReference type="Gene3D" id="3.40.50.1000">
    <property type="entry name" value="HAD superfamily/HAD-like"/>
    <property type="match status" value="1"/>
</dbReference>
<evidence type="ECO:0000313" key="6">
    <source>
        <dbReference type="EMBL" id="KYH25838.1"/>
    </source>
</evidence>
<keyword evidence="7" id="KW-1185">Reference proteome</keyword>
<gene>
    <name evidence="6" type="primary">tpsp_2</name>
    <name evidence="6" type="ORF">HAPAU_25160</name>
</gene>
<evidence type="ECO:0000256" key="4">
    <source>
        <dbReference type="RuleBase" id="RU361117"/>
    </source>
</evidence>
<dbReference type="OrthoDB" id="70105at2157"/>
<dbReference type="Proteomes" id="UP000075321">
    <property type="component" value="Unassembled WGS sequence"/>
</dbReference>
<comment type="similarity">
    <text evidence="2 4">Belongs to the trehalose phosphatase family.</text>
</comment>
<comment type="cofactor">
    <cofactor evidence="4">
        <name>Mg(2+)</name>
        <dbReference type="ChEBI" id="CHEBI:18420"/>
    </cofactor>
</comment>
<dbReference type="PANTHER" id="PTHR43768">
    <property type="entry name" value="TREHALOSE 6-PHOSPHATE PHOSPHATASE"/>
    <property type="match status" value="1"/>
</dbReference>
<dbReference type="Gene3D" id="3.30.70.1020">
    <property type="entry name" value="Trehalose-6-phosphate phosphatase related protein, domain 2"/>
    <property type="match status" value="1"/>
</dbReference>
<evidence type="ECO:0000256" key="2">
    <source>
        <dbReference type="ARBA" id="ARBA00008770"/>
    </source>
</evidence>
<feature type="compositionally biased region" description="Polar residues" evidence="5">
    <location>
        <begin position="277"/>
        <end position="290"/>
    </location>
</feature>
<dbReference type="InterPro" id="IPR003337">
    <property type="entry name" value="Trehalose_PPase"/>
</dbReference>
<dbReference type="GO" id="GO:0004805">
    <property type="term" value="F:trehalose-phosphatase activity"/>
    <property type="evidence" value="ECO:0007669"/>
    <property type="project" value="UniProtKB-EC"/>
</dbReference>
<dbReference type="InterPro" id="IPR036412">
    <property type="entry name" value="HAD-like_sf"/>
</dbReference>
<protein>
    <recommendedName>
        <fullName evidence="4">Trehalose 6-phosphate phosphatase</fullName>
        <ecNumber evidence="4">3.1.3.12</ecNumber>
    </recommendedName>
</protein>
<dbReference type="GO" id="GO:0046872">
    <property type="term" value="F:metal ion binding"/>
    <property type="evidence" value="ECO:0007669"/>
    <property type="project" value="UniProtKB-KW"/>
</dbReference>
<dbReference type="EMBL" id="LTAZ01000005">
    <property type="protein sequence ID" value="KYH25838.1"/>
    <property type="molecule type" value="Genomic_DNA"/>
</dbReference>
<evidence type="ECO:0000256" key="1">
    <source>
        <dbReference type="ARBA" id="ARBA00005199"/>
    </source>
</evidence>
<dbReference type="SUPFAM" id="SSF56784">
    <property type="entry name" value="HAD-like"/>
    <property type="match status" value="1"/>
</dbReference>
<dbReference type="PANTHER" id="PTHR43768:SF3">
    <property type="entry name" value="TREHALOSE 6-PHOSPHATE PHOSPHATASE"/>
    <property type="match status" value="1"/>
</dbReference>
<keyword evidence="4" id="KW-0479">Metal-binding</keyword>
<dbReference type="NCBIfam" id="TIGR00685">
    <property type="entry name" value="T6PP"/>
    <property type="match status" value="1"/>
</dbReference>
<sequence length="290" mass="31793">MSESDTGVRDPFASSYETVRERVENASGLVLCTDFDGTLAPIETDPDAPEIVPENRDLLESLRDADDTRVAVVSGRALADVRERVGLDGIAYAGNHGLELRRHGSTAVHPIAAKHRRRIGRICSALEPELSTVEGATVEDKSVTATIHYRKTPTERVERVREIVRTVVSRFGDGRIRLTDGKEIIELRPAVRWHKGMAVSLLTDDHPADWMPIYIGDDTTDESAFRAVSDGLAIYVGEGETAAHRRIPTQSGVSAFLSALVEWHTTGEEDSSPERGVSTSRPTNTTPERT</sequence>
<comment type="caution">
    <text evidence="6">The sequence shown here is derived from an EMBL/GenBank/DDBJ whole genome shotgun (WGS) entry which is preliminary data.</text>
</comment>
<comment type="pathway">
    <text evidence="1 4">Glycan biosynthesis; trehalose biosynthesis.</text>
</comment>
<evidence type="ECO:0000313" key="7">
    <source>
        <dbReference type="Proteomes" id="UP000075321"/>
    </source>
</evidence>
<comment type="catalytic activity">
    <reaction evidence="4">
        <text>alpha,alpha-trehalose 6-phosphate + H2O = alpha,alpha-trehalose + phosphate</text>
        <dbReference type="Rhea" id="RHEA:23420"/>
        <dbReference type="ChEBI" id="CHEBI:15377"/>
        <dbReference type="ChEBI" id="CHEBI:16551"/>
        <dbReference type="ChEBI" id="CHEBI:43474"/>
        <dbReference type="ChEBI" id="CHEBI:58429"/>
        <dbReference type="EC" id="3.1.3.12"/>
    </reaction>
</comment>
<dbReference type="UniPathway" id="UPA00299"/>
<dbReference type="Pfam" id="PF02358">
    <property type="entry name" value="Trehalose_PPase"/>
    <property type="match status" value="1"/>
</dbReference>
<dbReference type="InterPro" id="IPR023214">
    <property type="entry name" value="HAD_sf"/>
</dbReference>
<dbReference type="NCBIfam" id="TIGR01484">
    <property type="entry name" value="HAD-SF-IIB"/>
    <property type="match status" value="1"/>
</dbReference>
<evidence type="ECO:0000256" key="3">
    <source>
        <dbReference type="ARBA" id="ARBA00022801"/>
    </source>
</evidence>
<organism evidence="6 7">
    <name type="scientific">Halalkalicoccus paucihalophilus</name>
    <dbReference type="NCBI Taxonomy" id="1008153"/>
    <lineage>
        <taxon>Archaea</taxon>
        <taxon>Methanobacteriati</taxon>
        <taxon>Methanobacteriota</taxon>
        <taxon>Stenosarchaea group</taxon>
        <taxon>Halobacteria</taxon>
        <taxon>Halobacteriales</taxon>
        <taxon>Halococcaceae</taxon>
        <taxon>Halalkalicoccus</taxon>
    </lineage>
</organism>
<dbReference type="RefSeq" id="WP_084383706.1">
    <property type="nucleotide sequence ID" value="NZ_LTAZ01000005.1"/>
</dbReference>
<comment type="function">
    <text evidence="4">Removes the phosphate from trehalose 6-phosphate to produce free trehalose.</text>
</comment>
<proteinExistence type="inferred from homology"/>
<dbReference type="GO" id="GO:0005992">
    <property type="term" value="P:trehalose biosynthetic process"/>
    <property type="evidence" value="ECO:0007669"/>
    <property type="project" value="UniProtKB-UniPathway"/>
</dbReference>
<dbReference type="EC" id="3.1.3.12" evidence="4"/>
<keyword evidence="3 4" id="KW-0378">Hydrolase</keyword>